<dbReference type="Proteomes" id="UP001321760">
    <property type="component" value="Unassembled WGS sequence"/>
</dbReference>
<sequence length="433" mass="48344">MPISRKKACSSCRGSKARCSMDFPCCRCSERGILCTYETMPNSISGPPEPATSEDGFRVLDSIARTSTVTDSRTLGLFDDTSTHSPLYVMDPWLSLNATAASPYQIEPMGVSDTTLAPTNSLLRPRKMANPEAFLTSKVLHGQLTSYPAMMIDGRGSLPPFIFPQCILEGKTIDECRSQAKGNHACLPETLAVCTSLLHMFFTRTPASSTFVWETIYAYLRQLRPKARLLASQELVTALQAVVLFLLLQASDMRSVQFNDALSLISTAREMAEQIHMLDIYQGYTPSTIPSSLGRRDWVIQESARRCLCVLYMIELVFDVIFSRGIDRVPDCRGYAGMPLPADRTLWEATDNPTWARRYCESVRCRPALHAPATHLTIADLRQVRRRDSSVLTLESETARSEDLEFWCETADEFGSLIWMSVMMERTSASCAS</sequence>
<name>A0AAV9GLJ6_9PEZI</name>
<protein>
    <recommendedName>
        <fullName evidence="6">Zn(2)-C6 fungal-type domain-containing protein</fullName>
    </recommendedName>
</protein>
<evidence type="ECO:0000259" key="6">
    <source>
        <dbReference type="PROSITE" id="PS50048"/>
    </source>
</evidence>
<keyword evidence="2" id="KW-0862">Zinc</keyword>
<dbReference type="Gene3D" id="4.10.240.10">
    <property type="entry name" value="Zn(2)-C6 fungal-type DNA-binding domain"/>
    <property type="match status" value="1"/>
</dbReference>
<evidence type="ECO:0000256" key="5">
    <source>
        <dbReference type="ARBA" id="ARBA00023242"/>
    </source>
</evidence>
<keyword evidence="3" id="KW-0805">Transcription regulation</keyword>
<dbReference type="GO" id="GO:0000981">
    <property type="term" value="F:DNA-binding transcription factor activity, RNA polymerase II-specific"/>
    <property type="evidence" value="ECO:0007669"/>
    <property type="project" value="InterPro"/>
</dbReference>
<dbReference type="Pfam" id="PF00172">
    <property type="entry name" value="Zn_clus"/>
    <property type="match status" value="1"/>
</dbReference>
<keyword evidence="1" id="KW-0479">Metal-binding</keyword>
<feature type="domain" description="Zn(2)-C6 fungal-type" evidence="6">
    <location>
        <begin position="8"/>
        <end position="37"/>
    </location>
</feature>
<gene>
    <name evidence="7" type="ORF">QBC34DRAFT_438122</name>
</gene>
<organism evidence="7 8">
    <name type="scientific">Podospora aff. communis PSN243</name>
    <dbReference type="NCBI Taxonomy" id="3040156"/>
    <lineage>
        <taxon>Eukaryota</taxon>
        <taxon>Fungi</taxon>
        <taxon>Dikarya</taxon>
        <taxon>Ascomycota</taxon>
        <taxon>Pezizomycotina</taxon>
        <taxon>Sordariomycetes</taxon>
        <taxon>Sordariomycetidae</taxon>
        <taxon>Sordariales</taxon>
        <taxon>Podosporaceae</taxon>
        <taxon>Podospora</taxon>
    </lineage>
</organism>
<dbReference type="SUPFAM" id="SSF57701">
    <property type="entry name" value="Zn2/Cys6 DNA-binding domain"/>
    <property type="match status" value="1"/>
</dbReference>
<dbReference type="EMBL" id="MU865936">
    <property type="protein sequence ID" value="KAK4449689.1"/>
    <property type="molecule type" value="Genomic_DNA"/>
</dbReference>
<keyword evidence="5" id="KW-0539">Nucleus</keyword>
<dbReference type="PANTHER" id="PTHR47660:SF3">
    <property type="entry name" value="FINGER DOMAIN PROTEIN, PUTATIVE (AFU_ORTHOLOGUE AFUA_4G03310)-RELATED"/>
    <property type="match status" value="1"/>
</dbReference>
<keyword evidence="8" id="KW-1185">Reference proteome</keyword>
<proteinExistence type="predicted"/>
<dbReference type="CDD" id="cd00067">
    <property type="entry name" value="GAL4"/>
    <property type="match status" value="1"/>
</dbReference>
<evidence type="ECO:0000256" key="2">
    <source>
        <dbReference type="ARBA" id="ARBA00022833"/>
    </source>
</evidence>
<dbReference type="PROSITE" id="PS50048">
    <property type="entry name" value="ZN2_CY6_FUNGAL_2"/>
    <property type="match status" value="1"/>
</dbReference>
<evidence type="ECO:0000256" key="1">
    <source>
        <dbReference type="ARBA" id="ARBA00022723"/>
    </source>
</evidence>
<evidence type="ECO:0000256" key="3">
    <source>
        <dbReference type="ARBA" id="ARBA00023015"/>
    </source>
</evidence>
<dbReference type="InterPro" id="IPR001138">
    <property type="entry name" value="Zn2Cys6_DnaBD"/>
</dbReference>
<dbReference type="InterPro" id="IPR036864">
    <property type="entry name" value="Zn2-C6_fun-type_DNA-bd_sf"/>
</dbReference>
<keyword evidence="4" id="KW-0804">Transcription</keyword>
<dbReference type="GO" id="GO:0008270">
    <property type="term" value="F:zinc ion binding"/>
    <property type="evidence" value="ECO:0007669"/>
    <property type="project" value="InterPro"/>
</dbReference>
<evidence type="ECO:0000313" key="8">
    <source>
        <dbReference type="Proteomes" id="UP001321760"/>
    </source>
</evidence>
<evidence type="ECO:0000256" key="4">
    <source>
        <dbReference type="ARBA" id="ARBA00023163"/>
    </source>
</evidence>
<accession>A0AAV9GLJ6</accession>
<dbReference type="PANTHER" id="PTHR47660">
    <property type="entry name" value="TRANSCRIPTION FACTOR WITH C2H2 AND ZN(2)-CYS(6) DNA BINDING DOMAIN (EUROFUNG)-RELATED-RELATED"/>
    <property type="match status" value="1"/>
</dbReference>
<reference evidence="7" key="2">
    <citation type="submission" date="2023-05" db="EMBL/GenBank/DDBJ databases">
        <authorList>
            <consortium name="Lawrence Berkeley National Laboratory"/>
            <person name="Steindorff A."/>
            <person name="Hensen N."/>
            <person name="Bonometti L."/>
            <person name="Westerberg I."/>
            <person name="Brannstrom I.O."/>
            <person name="Guillou S."/>
            <person name="Cros-Aarteil S."/>
            <person name="Calhoun S."/>
            <person name="Haridas S."/>
            <person name="Kuo A."/>
            <person name="Mondo S."/>
            <person name="Pangilinan J."/>
            <person name="Riley R."/>
            <person name="Labutti K."/>
            <person name="Andreopoulos B."/>
            <person name="Lipzen A."/>
            <person name="Chen C."/>
            <person name="Yanf M."/>
            <person name="Daum C."/>
            <person name="Ng V."/>
            <person name="Clum A."/>
            <person name="Ohm R."/>
            <person name="Martin F."/>
            <person name="Silar P."/>
            <person name="Natvig D."/>
            <person name="Lalanne C."/>
            <person name="Gautier V."/>
            <person name="Ament-Velasquez S.L."/>
            <person name="Kruys A."/>
            <person name="Hutchinson M.I."/>
            <person name="Powell A.J."/>
            <person name="Barry K."/>
            <person name="Miller A.N."/>
            <person name="Grigoriev I.V."/>
            <person name="Debuchy R."/>
            <person name="Gladieux P."/>
            <person name="Thoren M.H."/>
            <person name="Johannesson H."/>
        </authorList>
    </citation>
    <scope>NUCLEOTIDE SEQUENCE</scope>
    <source>
        <strain evidence="7">PSN243</strain>
    </source>
</reference>
<evidence type="ECO:0000313" key="7">
    <source>
        <dbReference type="EMBL" id="KAK4449689.1"/>
    </source>
</evidence>
<dbReference type="PROSITE" id="PS00463">
    <property type="entry name" value="ZN2_CY6_FUNGAL_1"/>
    <property type="match status" value="1"/>
</dbReference>
<reference evidence="7" key="1">
    <citation type="journal article" date="2023" name="Mol. Phylogenet. Evol.">
        <title>Genome-scale phylogeny and comparative genomics of the fungal order Sordariales.</title>
        <authorList>
            <person name="Hensen N."/>
            <person name="Bonometti L."/>
            <person name="Westerberg I."/>
            <person name="Brannstrom I.O."/>
            <person name="Guillou S."/>
            <person name="Cros-Aarteil S."/>
            <person name="Calhoun S."/>
            <person name="Haridas S."/>
            <person name="Kuo A."/>
            <person name="Mondo S."/>
            <person name="Pangilinan J."/>
            <person name="Riley R."/>
            <person name="LaButti K."/>
            <person name="Andreopoulos B."/>
            <person name="Lipzen A."/>
            <person name="Chen C."/>
            <person name="Yan M."/>
            <person name="Daum C."/>
            <person name="Ng V."/>
            <person name="Clum A."/>
            <person name="Steindorff A."/>
            <person name="Ohm R.A."/>
            <person name="Martin F."/>
            <person name="Silar P."/>
            <person name="Natvig D.O."/>
            <person name="Lalanne C."/>
            <person name="Gautier V."/>
            <person name="Ament-Velasquez S.L."/>
            <person name="Kruys A."/>
            <person name="Hutchinson M.I."/>
            <person name="Powell A.J."/>
            <person name="Barry K."/>
            <person name="Miller A.N."/>
            <person name="Grigoriev I.V."/>
            <person name="Debuchy R."/>
            <person name="Gladieux P."/>
            <person name="Hiltunen Thoren M."/>
            <person name="Johannesson H."/>
        </authorList>
    </citation>
    <scope>NUCLEOTIDE SEQUENCE</scope>
    <source>
        <strain evidence="7">PSN243</strain>
    </source>
</reference>
<comment type="caution">
    <text evidence="7">The sequence shown here is derived from an EMBL/GenBank/DDBJ whole genome shotgun (WGS) entry which is preliminary data.</text>
</comment>
<dbReference type="AlphaFoldDB" id="A0AAV9GLJ6"/>